<feature type="domain" description="Core Histone H2A/H2B/H3" evidence="4">
    <location>
        <begin position="113"/>
        <end position="193"/>
    </location>
</feature>
<dbReference type="GO" id="GO:0000786">
    <property type="term" value="C:nucleosome"/>
    <property type="evidence" value="ECO:0007669"/>
    <property type="project" value="InterPro"/>
</dbReference>
<feature type="region of interest" description="Disordered" evidence="3">
    <location>
        <begin position="1"/>
        <end position="121"/>
    </location>
</feature>
<comment type="similarity">
    <text evidence="2">Belongs to the histone H2B family.</text>
</comment>
<dbReference type="FunFam" id="1.10.20.10:FF:000043">
    <property type="entry name" value="Histone H2B"/>
    <property type="match status" value="1"/>
</dbReference>
<gene>
    <name evidence="5" type="ORF">L1049_013908</name>
</gene>
<accession>A0AAP0RL54</accession>
<organism evidence="5 6">
    <name type="scientific">Liquidambar formosana</name>
    <name type="common">Formosan gum</name>
    <dbReference type="NCBI Taxonomy" id="63359"/>
    <lineage>
        <taxon>Eukaryota</taxon>
        <taxon>Viridiplantae</taxon>
        <taxon>Streptophyta</taxon>
        <taxon>Embryophyta</taxon>
        <taxon>Tracheophyta</taxon>
        <taxon>Spermatophyta</taxon>
        <taxon>Magnoliopsida</taxon>
        <taxon>eudicotyledons</taxon>
        <taxon>Gunneridae</taxon>
        <taxon>Pentapetalae</taxon>
        <taxon>Saxifragales</taxon>
        <taxon>Altingiaceae</taxon>
        <taxon>Liquidambar</taxon>
    </lineage>
</organism>
<feature type="compositionally biased region" description="Basic and acidic residues" evidence="3">
    <location>
        <begin position="92"/>
        <end position="114"/>
    </location>
</feature>
<evidence type="ECO:0000256" key="2">
    <source>
        <dbReference type="ARBA" id="ARBA00006846"/>
    </source>
</evidence>
<evidence type="ECO:0000256" key="3">
    <source>
        <dbReference type="SAM" id="MobiDB-lite"/>
    </source>
</evidence>
<evidence type="ECO:0000256" key="1">
    <source>
        <dbReference type="ARBA" id="ARBA00002001"/>
    </source>
</evidence>
<comment type="function">
    <text evidence="1">Core component of nucleosome. Nucleosomes wrap and compact DNA into chromatin, limiting DNA accessibility to the cellular machineries which require DNA as a template. Histones thereby play a central role in transcription regulation, DNA repair, DNA replication and chromosomal stability. DNA accessibility is regulated via a complex set of post-translational modifications of histones, also called histone code, and nucleosome remodeling.</text>
</comment>
<reference evidence="5 6" key="1">
    <citation type="journal article" date="2024" name="Plant J.">
        <title>Genome sequences and population genomics reveal climatic adaptation and genomic divergence between two closely related sweetgum species.</title>
        <authorList>
            <person name="Xu W.Q."/>
            <person name="Ren C.Q."/>
            <person name="Zhang X.Y."/>
            <person name="Comes H.P."/>
            <person name="Liu X.H."/>
            <person name="Li Y.G."/>
            <person name="Kettle C.J."/>
            <person name="Jalonen R."/>
            <person name="Gaisberger H."/>
            <person name="Ma Y.Z."/>
            <person name="Qiu Y.X."/>
        </authorList>
    </citation>
    <scope>NUCLEOTIDE SEQUENCE [LARGE SCALE GENOMIC DNA]</scope>
    <source>
        <strain evidence="5">Hangzhou</strain>
    </source>
</reference>
<dbReference type="PRINTS" id="PR00621">
    <property type="entry name" value="HISTONEH2B"/>
</dbReference>
<name>A0AAP0RL54_LIQFO</name>
<dbReference type="Proteomes" id="UP001415857">
    <property type="component" value="Unassembled WGS sequence"/>
</dbReference>
<dbReference type="GO" id="GO:0003677">
    <property type="term" value="F:DNA binding"/>
    <property type="evidence" value="ECO:0007669"/>
    <property type="project" value="InterPro"/>
</dbReference>
<dbReference type="Pfam" id="PF00125">
    <property type="entry name" value="Histone"/>
    <property type="match status" value="1"/>
</dbReference>
<dbReference type="InterPro" id="IPR009072">
    <property type="entry name" value="Histone-fold"/>
</dbReference>
<dbReference type="SUPFAM" id="SSF47113">
    <property type="entry name" value="Histone-fold"/>
    <property type="match status" value="1"/>
</dbReference>
<dbReference type="SMART" id="SM00427">
    <property type="entry name" value="H2B"/>
    <property type="match status" value="1"/>
</dbReference>
<evidence type="ECO:0000313" key="5">
    <source>
        <dbReference type="EMBL" id="KAK9280221.1"/>
    </source>
</evidence>
<keyword evidence="6" id="KW-1185">Reference proteome</keyword>
<sequence length="225" mass="25021">MTEEEVVLSSKEPVRTIPVKSKAEGGGQAAVVSSTQKPTQEENNTEEEEEEEVLLSPKEPVRTIPVKSKAQEGGQAVQVPSEEPDKPTNPLKLDDPPKEREKKKTKTQGEENKEKKKRKRRRMEIGGLGYKRYVYMVLKQVHPEMGISSKAMTVLNNFMNDMFERLADEAARLSKYTGRKTMMSREIQGAVRLVLPGELGKNAVAEGTKAVSKYMSEVAKGGSKS</sequence>
<proteinExistence type="inferred from homology"/>
<dbReference type="PANTHER" id="PTHR23428">
    <property type="entry name" value="HISTONE H2B"/>
    <property type="match status" value="1"/>
</dbReference>
<dbReference type="GO" id="GO:0030527">
    <property type="term" value="F:structural constituent of chromatin"/>
    <property type="evidence" value="ECO:0007669"/>
    <property type="project" value="InterPro"/>
</dbReference>
<comment type="caution">
    <text evidence="5">The sequence shown here is derived from an EMBL/GenBank/DDBJ whole genome shotgun (WGS) entry which is preliminary data.</text>
</comment>
<dbReference type="GO" id="GO:0005634">
    <property type="term" value="C:nucleus"/>
    <property type="evidence" value="ECO:0007669"/>
    <property type="project" value="UniProtKB-ARBA"/>
</dbReference>
<protein>
    <recommendedName>
        <fullName evidence="4">Core Histone H2A/H2B/H3 domain-containing protein</fullName>
    </recommendedName>
</protein>
<dbReference type="InterPro" id="IPR000558">
    <property type="entry name" value="Histone_H2B"/>
</dbReference>
<dbReference type="EMBL" id="JBBPBK010000008">
    <property type="protein sequence ID" value="KAK9280221.1"/>
    <property type="molecule type" value="Genomic_DNA"/>
</dbReference>
<dbReference type="Gene3D" id="1.10.20.10">
    <property type="entry name" value="Histone, subunit A"/>
    <property type="match status" value="1"/>
</dbReference>
<evidence type="ECO:0000313" key="6">
    <source>
        <dbReference type="Proteomes" id="UP001415857"/>
    </source>
</evidence>
<dbReference type="CDD" id="cd22910">
    <property type="entry name" value="HFD_H2B"/>
    <property type="match status" value="1"/>
</dbReference>
<dbReference type="AlphaFoldDB" id="A0AAP0RL54"/>
<feature type="compositionally biased region" description="Acidic residues" evidence="3">
    <location>
        <begin position="43"/>
        <end position="53"/>
    </location>
</feature>
<dbReference type="GO" id="GO:0046982">
    <property type="term" value="F:protein heterodimerization activity"/>
    <property type="evidence" value="ECO:0007669"/>
    <property type="project" value="InterPro"/>
</dbReference>
<evidence type="ECO:0000259" key="4">
    <source>
        <dbReference type="Pfam" id="PF00125"/>
    </source>
</evidence>
<dbReference type="InterPro" id="IPR007125">
    <property type="entry name" value="H2A/H2B/H3"/>
</dbReference>